<evidence type="ECO:0000313" key="2">
    <source>
        <dbReference type="EMBL" id="MED5051813.1"/>
    </source>
</evidence>
<protein>
    <submittedName>
        <fullName evidence="2">Spore germination protein GerPC</fullName>
    </submittedName>
</protein>
<evidence type="ECO:0000313" key="3">
    <source>
        <dbReference type="Proteomes" id="UP001213979"/>
    </source>
</evidence>
<reference evidence="2 4" key="2">
    <citation type="submission" date="2023-03" db="EMBL/GenBank/DDBJ databases">
        <title>Bacillus Genome Sequencing.</title>
        <authorList>
            <person name="Dunlap C."/>
        </authorList>
    </citation>
    <scope>NUCLEOTIDE SEQUENCE [LARGE SCALE GENOMIC DNA]</scope>
    <source>
        <strain evidence="2 4">NRS-38</strain>
    </source>
</reference>
<sequence length="199" mass="23389">MFPYDYFMKLQQYLLWQTNKIQTIENRLAILEKELHEIKQHPQTMIERIEYKFDQLKVETLEGTLNIGLTPNGTGSIEDFAVDAEKTIIPKPEPALFGNIQTKVNGYLENECMQVLQELEAKYAYPLDDPYRQFILQDIQRQVDERIRFYLQQTMNGGYVPDQKSSENIENMIFMKLKEDIEQSLESFIKHLPKQGGTS</sequence>
<dbReference type="EMBL" id="JAQOTG010000031">
    <property type="protein sequence ID" value="MDE8565660.1"/>
    <property type="molecule type" value="Genomic_DNA"/>
</dbReference>
<gene>
    <name evidence="2" type="ORF">P9850_08080</name>
    <name evidence="1" type="ORF">PNH38_17620</name>
</gene>
<proteinExistence type="predicted"/>
<dbReference type="InterPro" id="IPR019673">
    <property type="entry name" value="Spore_germination_GerPC"/>
</dbReference>
<dbReference type="Proteomes" id="UP001339962">
    <property type="component" value="Unassembled WGS sequence"/>
</dbReference>
<dbReference type="Pfam" id="PF10737">
    <property type="entry name" value="GerPC"/>
    <property type="match status" value="1"/>
</dbReference>
<dbReference type="Proteomes" id="UP001213979">
    <property type="component" value="Unassembled WGS sequence"/>
</dbReference>
<dbReference type="EMBL" id="JARTLI010000012">
    <property type="protein sequence ID" value="MED5051813.1"/>
    <property type="molecule type" value="Genomic_DNA"/>
</dbReference>
<organism evidence="2 4">
    <name type="scientific">Anoxybacteroides rupiense</name>
    <dbReference type="NCBI Taxonomy" id="311460"/>
    <lineage>
        <taxon>Bacteria</taxon>
        <taxon>Bacillati</taxon>
        <taxon>Bacillota</taxon>
        <taxon>Bacilli</taxon>
        <taxon>Bacillales</taxon>
        <taxon>Anoxybacillaceae</taxon>
        <taxon>Anoxybacteroides</taxon>
    </lineage>
</organism>
<dbReference type="AlphaFoldDB" id="A0ABD5IU15"/>
<accession>A0ABD5IU15</accession>
<comment type="caution">
    <text evidence="2">The sequence shown here is derived from an EMBL/GenBank/DDBJ whole genome shotgun (WGS) entry which is preliminary data.</text>
</comment>
<evidence type="ECO:0000313" key="4">
    <source>
        <dbReference type="Proteomes" id="UP001339962"/>
    </source>
</evidence>
<name>A0ABD5IU15_9BACL</name>
<keyword evidence="3" id="KW-1185">Reference proteome</keyword>
<evidence type="ECO:0000313" key="1">
    <source>
        <dbReference type="EMBL" id="MDE8565660.1"/>
    </source>
</evidence>
<reference evidence="1 3" key="1">
    <citation type="submission" date="2023-01" db="EMBL/GenBank/DDBJ databases">
        <title>Genome-based reclassification of Anoxybacillus geothermalis as a later heterotypic synonym of Anoxybacillus rupiensis.</title>
        <authorList>
            <person name="Inan Bektas K."/>
            <person name="Canakci S."/>
            <person name="Belduz A.A."/>
            <person name="Guler H.H."/>
        </authorList>
    </citation>
    <scope>NUCLEOTIDE SEQUENCE [LARGE SCALE GENOMIC DNA]</scope>
    <source>
        <strain evidence="1 3">DSM 17127</strain>
    </source>
</reference>